<feature type="signal peptide" evidence="1">
    <location>
        <begin position="1"/>
        <end position="19"/>
    </location>
</feature>
<dbReference type="RefSeq" id="WP_310091343.1">
    <property type="nucleotide sequence ID" value="NZ_JAVDUU010000001.1"/>
</dbReference>
<comment type="caution">
    <text evidence="2">The sequence shown here is derived from an EMBL/GenBank/DDBJ whole genome shotgun (WGS) entry which is preliminary data.</text>
</comment>
<accession>A0ABU1T6N1</accession>
<name>A0ABU1T6N1_9SPHI</name>
<evidence type="ECO:0000313" key="2">
    <source>
        <dbReference type="EMBL" id="MDR6940561.1"/>
    </source>
</evidence>
<feature type="chain" id="PRO_5047218715" description="Capsule assembly protein Wzi" evidence="1">
    <location>
        <begin position="20"/>
        <end position="486"/>
    </location>
</feature>
<evidence type="ECO:0008006" key="4">
    <source>
        <dbReference type="Google" id="ProtNLM"/>
    </source>
</evidence>
<proteinExistence type="predicted"/>
<dbReference type="InterPro" id="IPR038636">
    <property type="entry name" value="Wzi_sf"/>
</dbReference>
<evidence type="ECO:0000313" key="3">
    <source>
        <dbReference type="Proteomes" id="UP001247620"/>
    </source>
</evidence>
<protein>
    <recommendedName>
        <fullName evidence="4">Capsule assembly protein Wzi</fullName>
    </recommendedName>
</protein>
<keyword evidence="3" id="KW-1185">Reference proteome</keyword>
<sequence length="486" mass="53980">MRRLLLFTTITFFYTVAKAQTNTFHINLEAQGIATSSNAVPFWLRSNQFGSVPLKGGSGSLIGQISKDYDTTRRTKLFDWAGSFEGRGNIGNYSKFILVEGYLKGRAGVFELKAGRSKDIVGLTDSTLSSGSFSISGNALGIPKISLGIPQYYSIPILGKLFAVKGNIATGYLGNIDIDYARAKVNKSKSYYWENTFYTKIGMPDWRFKIEAGYNHEALWGDEKDILRPFNLSGSETFWYVVLGKTYTYSKVGNHLGSLDIGAEYKFDAFTVSLYRQSFYDKGGLAHLANIADGLNGLKFVNNKAGQGNFYWKKILFEILNTTNQGGYISSKPTASGAENYYNNYEYVEGWSYKGMGLGTPFVTTEADAREGLPSSPRNYFINNRVLAFHTAAEFSVFKWLYTGKLSYSINRGTYETGSGPFQGPANQIMIPTIGPFKKVHQTSVYLEGIRPLKNNYTVGYDVGFDRGGLLNNSFGLILKVSKSFL</sequence>
<reference evidence="2 3" key="1">
    <citation type="submission" date="2023-07" db="EMBL/GenBank/DDBJ databases">
        <title>Sorghum-associated microbial communities from plants grown in Nebraska, USA.</title>
        <authorList>
            <person name="Schachtman D."/>
        </authorList>
    </citation>
    <scope>NUCLEOTIDE SEQUENCE [LARGE SCALE GENOMIC DNA]</scope>
    <source>
        <strain evidence="2 3">3262</strain>
    </source>
</reference>
<dbReference type="EMBL" id="JAVDUU010000001">
    <property type="protein sequence ID" value="MDR6940561.1"/>
    <property type="molecule type" value="Genomic_DNA"/>
</dbReference>
<keyword evidence="1" id="KW-0732">Signal</keyword>
<evidence type="ECO:0000256" key="1">
    <source>
        <dbReference type="SAM" id="SignalP"/>
    </source>
</evidence>
<dbReference type="Gene3D" id="2.40.160.130">
    <property type="entry name" value="Capsule assembly protein Wzi"/>
    <property type="match status" value="1"/>
</dbReference>
<dbReference type="Proteomes" id="UP001247620">
    <property type="component" value="Unassembled WGS sequence"/>
</dbReference>
<organism evidence="2 3">
    <name type="scientific">Mucilaginibacter pocheonensis</name>
    <dbReference type="NCBI Taxonomy" id="398050"/>
    <lineage>
        <taxon>Bacteria</taxon>
        <taxon>Pseudomonadati</taxon>
        <taxon>Bacteroidota</taxon>
        <taxon>Sphingobacteriia</taxon>
        <taxon>Sphingobacteriales</taxon>
        <taxon>Sphingobacteriaceae</taxon>
        <taxon>Mucilaginibacter</taxon>
    </lineage>
</organism>
<gene>
    <name evidence="2" type="ORF">J2W55_000389</name>
</gene>